<evidence type="ECO:0000259" key="3">
    <source>
        <dbReference type="Pfam" id="PF05670"/>
    </source>
</evidence>
<dbReference type="Gene3D" id="2.30.310.10">
    <property type="entry name" value="ibrinogen binding protein from staphylococcus aureus domain"/>
    <property type="match status" value="1"/>
</dbReference>
<protein>
    <recommendedName>
        <fullName evidence="1">Archaeal Rqc2 homolog aRqcH</fullName>
        <shortName evidence="1">aRqcH</shortName>
    </recommendedName>
</protein>
<keyword evidence="1" id="KW-0175">Coiled coil</keyword>
<evidence type="ECO:0000313" key="4">
    <source>
        <dbReference type="EMBL" id="SFR53713.1"/>
    </source>
</evidence>
<dbReference type="STRING" id="553469.SAMN04487947_2061"/>
<dbReference type="PANTHER" id="PTHR15239:SF6">
    <property type="entry name" value="RIBOSOME QUALITY CONTROL COMPLEX SUBUNIT NEMF"/>
    <property type="match status" value="1"/>
</dbReference>
<dbReference type="Proteomes" id="UP000198531">
    <property type="component" value="Unassembled WGS sequence"/>
</dbReference>
<evidence type="ECO:0000313" key="5">
    <source>
        <dbReference type="Proteomes" id="UP000198531"/>
    </source>
</evidence>
<evidence type="ECO:0000256" key="2">
    <source>
        <dbReference type="SAM" id="MobiDB-lite"/>
    </source>
</evidence>
<evidence type="ECO:0000256" key="1">
    <source>
        <dbReference type="HAMAP-Rule" id="MF_00844"/>
    </source>
</evidence>
<comment type="similarity">
    <text evidence="1">Belongs to the NEMF family.</text>
</comment>
<accession>A0A1I6HGT7</accession>
<dbReference type="InterPro" id="IPR043681">
    <property type="entry name" value="RqcH_archaeal"/>
</dbReference>
<proteinExistence type="inferred from homology"/>
<dbReference type="GO" id="GO:0043023">
    <property type="term" value="F:ribosomal large subunit binding"/>
    <property type="evidence" value="ECO:0007669"/>
    <property type="project" value="UniProtKB-UniRule"/>
</dbReference>
<dbReference type="InterPro" id="IPR051608">
    <property type="entry name" value="RQC_Subunit_NEMF"/>
</dbReference>
<dbReference type="Pfam" id="PF05833">
    <property type="entry name" value="NFACT_N"/>
    <property type="match status" value="1"/>
</dbReference>
<keyword evidence="1" id="KW-0699">rRNA-binding</keyword>
<keyword evidence="5" id="KW-1185">Reference proteome</keyword>
<keyword evidence="1" id="KW-0820">tRNA-binding</keyword>
<gene>
    <name evidence="1" type="primary">rqcH</name>
    <name evidence="4" type="ORF">SAMN04487947_2061</name>
</gene>
<dbReference type="PANTHER" id="PTHR15239">
    <property type="entry name" value="NUCLEAR EXPORT MEDIATOR FACTOR NEMF"/>
    <property type="match status" value="1"/>
</dbReference>
<dbReference type="InterPro" id="IPR008532">
    <property type="entry name" value="NFACT_RNA-bd"/>
</dbReference>
<dbReference type="GO" id="GO:1990112">
    <property type="term" value="C:RQC complex"/>
    <property type="evidence" value="ECO:0007669"/>
    <property type="project" value="TreeGrafter"/>
</dbReference>
<dbReference type="GO" id="GO:0019843">
    <property type="term" value="F:rRNA binding"/>
    <property type="evidence" value="ECO:0007669"/>
    <property type="project" value="UniProtKB-UniRule"/>
</dbReference>
<dbReference type="NCBIfam" id="NF041120">
    <property type="entry name" value="RqcH_arch"/>
    <property type="match status" value="1"/>
</dbReference>
<comment type="subunit">
    <text evidence="1">Associates with stalled 50S ribosomal subunits.</text>
</comment>
<dbReference type="GO" id="GO:0000049">
    <property type="term" value="F:tRNA binding"/>
    <property type="evidence" value="ECO:0007669"/>
    <property type="project" value="UniProtKB-UniRule"/>
</dbReference>
<keyword evidence="1" id="KW-0648">Protein biosynthesis</keyword>
<dbReference type="OrthoDB" id="10943at2157"/>
<dbReference type="GO" id="GO:0072344">
    <property type="term" value="P:rescue of stalled ribosome"/>
    <property type="evidence" value="ECO:0007669"/>
    <property type="project" value="UniProtKB-UniRule"/>
</dbReference>
<dbReference type="RefSeq" id="WP_089807302.1">
    <property type="nucleotide sequence ID" value="NZ_FOYT01000002.1"/>
</dbReference>
<feature type="compositionally biased region" description="Acidic residues" evidence="2">
    <location>
        <begin position="457"/>
        <end position="475"/>
    </location>
</feature>
<feature type="region of interest" description="Disordered" evidence="2">
    <location>
        <begin position="451"/>
        <end position="476"/>
    </location>
</feature>
<dbReference type="HAMAP" id="MF_00844_A">
    <property type="entry name" value="RqcH_A"/>
    <property type="match status" value="1"/>
</dbReference>
<sequence length="703" mass="79399">MDPKRELTSVDLSALVTELNRYEGAKVDKAYLYGDDLLRLRMRDFDRGRVELIVEVGDVKRAHTAKPEHVPDAPGRPPNFAMMLRNRLSGADFAGVEQYEFDRILSFDFERDDEDTTIVVELFGQGNVAVLDETGEVVRSLETVRLKSRTVAPGAQYEFPSSRLHPFTVSYEGFKRRMEDSDTDVVRTLATQVNLGGLYAEEFCTRAGVEKTMDIADAGDEEFRAVYDAIQSFHERLKSGDFDPRVYEEDGAVVDATPFPLEEHAAEGLNSESHDSFNDALDEYFYRLDRTAEDEPEEEPGSNRPDFEAEIEKKQRIIEQQEGAIEGFEQQAQTERERAELLYANYDLVDEVLSTVRSAREEDVPWDEIRQTLEDGAERGIPAAEAVVDVDGAEGTVTVELDGTRVEVEVDTGVEKNADRLYTEAKRVEGKKEGAQAAIEDTREELAEVKARRDAWEADDDEEEEDEESEPEDVDWLSRSSIPLRTEEHWYERFRWFRTSDGYLVIGGRNADQNEEIVKKYLNKHDLFFHTQAHGGPVTVVKATGPSEPSQAVEFPDSTKREAAQFAVSYSSTWKEGRFEGEAYMVTPDQVSKTPESGEYIEKGSFVVRGDRTYFRDVAAEVLVGVQCEGETRVLGGPPTAIEGRVETAVRLQPGRYAQNDAAKMVYRRFKETFADQSFVRKVASPDKIQEFLPPGGSELLDD</sequence>
<dbReference type="Pfam" id="PF05670">
    <property type="entry name" value="NFACT-R_1"/>
    <property type="match status" value="1"/>
</dbReference>
<dbReference type="AlphaFoldDB" id="A0A1I6HGT7"/>
<organism evidence="4 5">
    <name type="scientific">Halogeometricum rufum</name>
    <dbReference type="NCBI Taxonomy" id="553469"/>
    <lineage>
        <taxon>Archaea</taxon>
        <taxon>Methanobacteriati</taxon>
        <taxon>Methanobacteriota</taxon>
        <taxon>Stenosarchaea group</taxon>
        <taxon>Halobacteria</taxon>
        <taxon>Halobacteriales</taxon>
        <taxon>Haloferacaceae</taxon>
        <taxon>Halogeometricum</taxon>
    </lineage>
</organism>
<comment type="function">
    <text evidence="1">Probably part of the ribosome quality control system (RQC). May mediate the addition of alanine residues (Ala tailing) to incompletely synthesized nascent chains from stalled ribosomes, leading to their degradation.</text>
</comment>
<feature type="domain" description="NFACT RNA-binding" evidence="3">
    <location>
        <begin position="494"/>
        <end position="610"/>
    </location>
</feature>
<reference evidence="5" key="1">
    <citation type="submission" date="2016-10" db="EMBL/GenBank/DDBJ databases">
        <authorList>
            <person name="Varghese N."/>
            <person name="Submissions S."/>
        </authorList>
    </citation>
    <scope>NUCLEOTIDE SEQUENCE [LARGE SCALE GENOMIC DNA]</scope>
    <source>
        <strain evidence="5">CGMCC 1.7736</strain>
    </source>
</reference>
<keyword evidence="1" id="KW-0694">RNA-binding</keyword>
<name>A0A1I6HGT7_9EURY</name>
<dbReference type="EMBL" id="FOYT01000002">
    <property type="protein sequence ID" value="SFR53713.1"/>
    <property type="molecule type" value="Genomic_DNA"/>
</dbReference>
<feature type="coiled-coil region" evidence="1">
    <location>
        <begin position="311"/>
        <end position="338"/>
    </location>
</feature>